<dbReference type="AlphaFoldDB" id="A0AAW1TXF7"/>
<dbReference type="EMBL" id="JARQZJ010000013">
    <property type="protein sequence ID" value="KAK9872841.1"/>
    <property type="molecule type" value="Genomic_DNA"/>
</dbReference>
<organism evidence="1 2">
    <name type="scientific">Henosepilachna vigintioctopunctata</name>
    <dbReference type="NCBI Taxonomy" id="420089"/>
    <lineage>
        <taxon>Eukaryota</taxon>
        <taxon>Metazoa</taxon>
        <taxon>Ecdysozoa</taxon>
        <taxon>Arthropoda</taxon>
        <taxon>Hexapoda</taxon>
        <taxon>Insecta</taxon>
        <taxon>Pterygota</taxon>
        <taxon>Neoptera</taxon>
        <taxon>Endopterygota</taxon>
        <taxon>Coleoptera</taxon>
        <taxon>Polyphaga</taxon>
        <taxon>Cucujiformia</taxon>
        <taxon>Coccinelloidea</taxon>
        <taxon>Coccinellidae</taxon>
        <taxon>Epilachninae</taxon>
        <taxon>Epilachnini</taxon>
        <taxon>Henosepilachna</taxon>
    </lineage>
</organism>
<gene>
    <name evidence="1" type="ORF">WA026_019628</name>
</gene>
<dbReference type="Proteomes" id="UP001431783">
    <property type="component" value="Unassembled WGS sequence"/>
</dbReference>
<reference evidence="1 2" key="1">
    <citation type="submission" date="2023-03" db="EMBL/GenBank/DDBJ databases">
        <title>Genome insight into feeding habits of ladybird beetles.</title>
        <authorList>
            <person name="Li H.-S."/>
            <person name="Huang Y.-H."/>
            <person name="Pang H."/>
        </authorList>
    </citation>
    <scope>NUCLEOTIDE SEQUENCE [LARGE SCALE GENOMIC DNA]</scope>
    <source>
        <strain evidence="1">SYSU_2023b</strain>
        <tissue evidence="1">Whole body</tissue>
    </source>
</reference>
<evidence type="ECO:0000313" key="1">
    <source>
        <dbReference type="EMBL" id="KAK9872841.1"/>
    </source>
</evidence>
<accession>A0AAW1TXF7</accession>
<name>A0AAW1TXF7_9CUCU</name>
<evidence type="ECO:0000313" key="2">
    <source>
        <dbReference type="Proteomes" id="UP001431783"/>
    </source>
</evidence>
<proteinExistence type="predicted"/>
<sequence length="99" mass="11318">MFSGRICSKLSNIGTSNPVQENSLQFEEEETPVKWIFFFNNDESSLSLSTEKIVGAMNTIAEVTDKLAEIIESVSLDFRGRHETKNLQKRRSCWKTSKK</sequence>
<comment type="caution">
    <text evidence="1">The sequence shown here is derived from an EMBL/GenBank/DDBJ whole genome shotgun (WGS) entry which is preliminary data.</text>
</comment>
<keyword evidence="2" id="KW-1185">Reference proteome</keyword>
<protein>
    <submittedName>
        <fullName evidence="1">Uncharacterized protein</fullName>
    </submittedName>
</protein>